<protein>
    <recommendedName>
        <fullName evidence="3">Retrovirus-related Pol polyprotein from transposon TNT 1-94</fullName>
    </recommendedName>
</protein>
<name>A0A4Y2MSB9_ARAVE</name>
<dbReference type="AlphaFoldDB" id="A0A4Y2MSB9"/>
<sequence>MTDLFAGWGFELFNPDLDIYGFDFTPKEMEPFRIRYVNEIDHKTKVPHSKISAEPAANENNYSIPFETQTPDVATNTVGEESETPDDQLNYNVVNQMPVRRSERLKTKQMSTNLACNVPNSFLEAKNSADWQNWEFAMKNELDSLNKHEVWEIVDNPAKTKLVNSKVMIGKQNISRFSFVPRSLFITRDTLLFLEVTLSSLLFV</sequence>
<organism evidence="1 2">
    <name type="scientific">Araneus ventricosus</name>
    <name type="common">Orbweaver spider</name>
    <name type="synonym">Epeira ventricosa</name>
    <dbReference type="NCBI Taxonomy" id="182803"/>
    <lineage>
        <taxon>Eukaryota</taxon>
        <taxon>Metazoa</taxon>
        <taxon>Ecdysozoa</taxon>
        <taxon>Arthropoda</taxon>
        <taxon>Chelicerata</taxon>
        <taxon>Arachnida</taxon>
        <taxon>Araneae</taxon>
        <taxon>Araneomorphae</taxon>
        <taxon>Entelegynae</taxon>
        <taxon>Araneoidea</taxon>
        <taxon>Araneidae</taxon>
        <taxon>Araneus</taxon>
    </lineage>
</organism>
<evidence type="ECO:0000313" key="1">
    <source>
        <dbReference type="EMBL" id="GBN29482.1"/>
    </source>
</evidence>
<gene>
    <name evidence="1" type="ORF">AVEN_180609_1</name>
</gene>
<reference evidence="1 2" key="1">
    <citation type="journal article" date="2019" name="Sci. Rep.">
        <title>Orb-weaving spider Araneus ventricosus genome elucidates the spidroin gene catalogue.</title>
        <authorList>
            <person name="Kono N."/>
            <person name="Nakamura H."/>
            <person name="Ohtoshi R."/>
            <person name="Moran D.A.P."/>
            <person name="Shinohara A."/>
            <person name="Yoshida Y."/>
            <person name="Fujiwara M."/>
            <person name="Mori M."/>
            <person name="Tomita M."/>
            <person name="Arakawa K."/>
        </authorList>
    </citation>
    <scope>NUCLEOTIDE SEQUENCE [LARGE SCALE GENOMIC DNA]</scope>
</reference>
<evidence type="ECO:0008006" key="3">
    <source>
        <dbReference type="Google" id="ProtNLM"/>
    </source>
</evidence>
<proteinExistence type="predicted"/>
<evidence type="ECO:0000313" key="2">
    <source>
        <dbReference type="Proteomes" id="UP000499080"/>
    </source>
</evidence>
<dbReference type="Proteomes" id="UP000499080">
    <property type="component" value="Unassembled WGS sequence"/>
</dbReference>
<dbReference type="EMBL" id="BGPR01007780">
    <property type="protein sequence ID" value="GBN29482.1"/>
    <property type="molecule type" value="Genomic_DNA"/>
</dbReference>
<accession>A0A4Y2MSB9</accession>
<comment type="caution">
    <text evidence="1">The sequence shown here is derived from an EMBL/GenBank/DDBJ whole genome shotgun (WGS) entry which is preliminary data.</text>
</comment>
<keyword evidence="2" id="KW-1185">Reference proteome</keyword>